<evidence type="ECO:0000256" key="2">
    <source>
        <dbReference type="PIRSR" id="PIRSR004789-51"/>
    </source>
</evidence>
<dbReference type="InterPro" id="IPR005235">
    <property type="entry name" value="YmdB-like"/>
</dbReference>
<comment type="caution">
    <text evidence="3">The sequence shown here is derived from an EMBL/GenBank/DDBJ whole genome shotgun (WGS) entry which is preliminary data.</text>
</comment>
<dbReference type="EMBL" id="LZYE01000065">
    <property type="protein sequence ID" value="OFC37839.1"/>
    <property type="molecule type" value="Genomic_DNA"/>
</dbReference>
<protein>
    <submittedName>
        <fullName evidence="3">Metallophosphoesterase</fullName>
    </submittedName>
</protein>
<feature type="binding site" evidence="2">
    <location>
        <position position="41"/>
    </location>
    <ligand>
        <name>Fe cation</name>
        <dbReference type="ChEBI" id="CHEBI:24875"/>
        <label>1</label>
    </ligand>
</feature>
<feature type="binding site" evidence="2">
    <location>
        <position position="41"/>
    </location>
    <ligand>
        <name>Fe cation</name>
        <dbReference type="ChEBI" id="CHEBI:24875"/>
        <label>2</label>
    </ligand>
</feature>
<accession>A0A1E7YPL7</accession>
<name>A0A1E7YPL7_9PROT</name>
<evidence type="ECO:0000313" key="3">
    <source>
        <dbReference type="EMBL" id="OFC37839.1"/>
    </source>
</evidence>
<dbReference type="PATRIC" id="fig|33059.14.peg.1267"/>
<feature type="binding site" evidence="2">
    <location>
        <position position="179"/>
    </location>
    <ligand>
        <name>Fe cation</name>
        <dbReference type="ChEBI" id="CHEBI:24875"/>
        <label>2</label>
    </ligand>
</feature>
<dbReference type="SUPFAM" id="SSF56300">
    <property type="entry name" value="Metallo-dependent phosphatases"/>
    <property type="match status" value="1"/>
</dbReference>
<dbReference type="Pfam" id="PF13277">
    <property type="entry name" value="YmdB"/>
    <property type="match status" value="1"/>
</dbReference>
<dbReference type="GeneID" id="92930728"/>
<feature type="binding site" evidence="2">
    <location>
        <position position="42"/>
    </location>
    <ligand>
        <name>Fe cation</name>
        <dbReference type="ChEBI" id="CHEBI:24875"/>
        <label>1</label>
    </ligand>
</feature>
<dbReference type="Proteomes" id="UP000175616">
    <property type="component" value="Unassembled WGS sequence"/>
</dbReference>
<evidence type="ECO:0000313" key="4">
    <source>
        <dbReference type="Proteomes" id="UP000175616"/>
    </source>
</evidence>
<feature type="binding site" evidence="2">
    <location>
        <position position="154"/>
    </location>
    <ligand>
        <name>Fe cation</name>
        <dbReference type="ChEBI" id="CHEBI:24875"/>
        <label>2</label>
    </ligand>
</feature>
<sequence>MTVRILFAGDVMGAAGRRALRLALQEFRTAGEVDAVVVNGENAAGGMGITAAIFTEFRAQGVDVVTAGNHVWDQREILQFIDTEPRLLRPYNAPPGTPGAGWVSVPMPGGWQLGVLNLMGRLFMHPTYDCPFRAADLALAARPADCRVVVVDAHAEASSEKYALAWYLDGRVSMVVGSHTHVPTADERVLPGGTAFQADAGMCGCYDSVIGVDRHAAIRRFIHALPGHAAPVDGVATFCGLLAEVDPDSGRALRVERVRRDYPPETGEATT</sequence>
<feature type="binding site" evidence="2">
    <location>
        <position position="181"/>
    </location>
    <ligand>
        <name>Fe cation</name>
        <dbReference type="ChEBI" id="CHEBI:24875"/>
        <label>1</label>
    </ligand>
</feature>
<gene>
    <name evidence="3" type="ORF">BAE27_03580</name>
</gene>
<dbReference type="InterPro" id="IPR029052">
    <property type="entry name" value="Metallo-depent_PP-like"/>
</dbReference>
<reference evidence="3 4" key="1">
    <citation type="submission" date="2016-06" db="EMBL/GenBank/DDBJ databases">
        <title>Gene turnover analysis identifies the evolutionary adaptation of the extremophile Acidithiobacillus caldus.</title>
        <authorList>
            <person name="Zhang X."/>
        </authorList>
    </citation>
    <scope>NUCLEOTIDE SEQUENCE [LARGE SCALE GENOMIC DNA]</scope>
    <source>
        <strain evidence="3 4">DX</strain>
    </source>
</reference>
<dbReference type="AlphaFoldDB" id="A0A1E7YPL7"/>
<dbReference type="OMA" id="NHIWDKK"/>
<dbReference type="GO" id="GO:0046872">
    <property type="term" value="F:metal ion binding"/>
    <property type="evidence" value="ECO:0007669"/>
    <property type="project" value="UniProtKB-KW"/>
</dbReference>
<dbReference type="RefSeq" id="WP_014002426.1">
    <property type="nucleotide sequence ID" value="NZ_CP026328.2"/>
</dbReference>
<dbReference type="PANTHER" id="PTHR36303">
    <property type="entry name" value="2',3'-CYCLIC-NUCLEOTIDE 2'-PHOSPHODIESTERASE"/>
    <property type="match status" value="1"/>
</dbReference>
<evidence type="ECO:0000256" key="1">
    <source>
        <dbReference type="PIRSR" id="PIRSR004789-50"/>
    </source>
</evidence>
<feature type="binding site" evidence="2">
    <location>
        <position position="10"/>
    </location>
    <ligand>
        <name>Fe cation</name>
        <dbReference type="ChEBI" id="CHEBI:24875"/>
        <label>1</label>
    </ligand>
</feature>
<keyword evidence="2" id="KW-0479">Metal-binding</keyword>
<organism evidence="3 4">
    <name type="scientific">Acidithiobacillus caldus</name>
    <dbReference type="NCBI Taxonomy" id="33059"/>
    <lineage>
        <taxon>Bacteria</taxon>
        <taxon>Pseudomonadati</taxon>
        <taxon>Pseudomonadota</taxon>
        <taxon>Acidithiobacillia</taxon>
        <taxon>Acidithiobacillales</taxon>
        <taxon>Acidithiobacillaceae</taxon>
        <taxon>Acidithiobacillus</taxon>
    </lineage>
</organism>
<dbReference type="GO" id="GO:0004113">
    <property type="term" value="F:2',3'-cyclic-nucleotide 3'-phosphodiesterase activity"/>
    <property type="evidence" value="ECO:0007669"/>
    <property type="project" value="TreeGrafter"/>
</dbReference>
<proteinExistence type="predicted"/>
<dbReference type="PANTHER" id="PTHR36303:SF1">
    <property type="entry name" value="2',3'-CYCLIC-NUCLEOTIDE 2'-PHOSPHODIESTERASE"/>
    <property type="match status" value="1"/>
</dbReference>
<dbReference type="Gene3D" id="3.60.21.10">
    <property type="match status" value="1"/>
</dbReference>
<dbReference type="PIRSF" id="PIRSF004789">
    <property type="entry name" value="DR1281"/>
    <property type="match status" value="1"/>
</dbReference>
<feature type="active site" description="Proton donor" evidence="1">
    <location>
        <position position="70"/>
    </location>
</feature>
<feature type="binding site" evidence="2">
    <location>
        <position position="69"/>
    </location>
    <ligand>
        <name>Fe cation</name>
        <dbReference type="ChEBI" id="CHEBI:24875"/>
        <label>2</label>
    </ligand>
</feature>